<evidence type="ECO:0000256" key="1">
    <source>
        <dbReference type="SAM" id="Phobius"/>
    </source>
</evidence>
<reference evidence="2" key="1">
    <citation type="submission" date="2022-08" db="UniProtKB">
        <authorList>
            <consortium name="EnsemblMetazoa"/>
        </authorList>
    </citation>
    <scope>IDENTIFICATION</scope>
    <source>
        <strain evidence="2">05x7-T-G4-1.051#20</strain>
    </source>
</reference>
<dbReference type="SUPFAM" id="SSF52540">
    <property type="entry name" value="P-loop containing nucleoside triphosphate hydrolases"/>
    <property type="match status" value="1"/>
</dbReference>
<dbReference type="Gene3D" id="3.40.50.300">
    <property type="entry name" value="P-loop containing nucleotide triphosphate hydrolases"/>
    <property type="match status" value="1"/>
</dbReference>
<evidence type="ECO:0000313" key="3">
    <source>
        <dbReference type="Proteomes" id="UP000005408"/>
    </source>
</evidence>
<dbReference type="PANTHER" id="PTHR26392:SF92">
    <property type="entry name" value="PROTEIN KINASE DOMAIN-CONTAINING PROTEIN"/>
    <property type="match status" value="1"/>
</dbReference>
<name>A0A8W8NX32_MAGGI</name>
<dbReference type="InterPro" id="IPR027417">
    <property type="entry name" value="P-loop_NTPase"/>
</dbReference>
<dbReference type="EnsemblMetazoa" id="G7157.1">
    <property type="protein sequence ID" value="G7157.1:cds"/>
    <property type="gene ID" value="G7157"/>
</dbReference>
<dbReference type="PANTHER" id="PTHR26392">
    <property type="entry name" value="MITOGEN-ACTIVATED PROTEIN KINASE KINASE KINASE 7-RELATED"/>
    <property type="match status" value="1"/>
</dbReference>
<evidence type="ECO:0000313" key="2">
    <source>
        <dbReference type="EnsemblMetazoa" id="G7157.1:cds"/>
    </source>
</evidence>
<dbReference type="Proteomes" id="UP000005408">
    <property type="component" value="Unassembled WGS sequence"/>
</dbReference>
<proteinExistence type="predicted"/>
<protein>
    <submittedName>
        <fullName evidence="2">Uncharacterized protein</fullName>
    </submittedName>
</protein>
<accession>A0A8W8NX32</accession>
<keyword evidence="3" id="KW-1185">Reference proteome</keyword>
<keyword evidence="1" id="KW-0472">Membrane</keyword>
<keyword evidence="1" id="KW-0812">Transmembrane</keyword>
<keyword evidence="1" id="KW-1133">Transmembrane helix</keyword>
<dbReference type="AlphaFoldDB" id="A0A8W8NX32"/>
<sequence>MAEGLEHKKRTSRKFNPEDKEAVEENVLSLYKDCESFILSNECTQDLRNELEESIPDCLTVLRKWINDLENSDHGIVIAGRNNESTSTICKLRNSDKIRVKTTNMKGEQEETDLTDKCNLETKEGVKMLRDFLKDLTDLTSSEKSVTFKSVEVELTFPLLEGNMILVDTPGIGGSGNVTDKLIEYLPNALLFIFVINAGSAGGMQNDRLPQIIKAILLLHLENEMPCFHPQNVIFITNKWDTLFSEDDSSDEDEETKTWNTLKTDIKRRWPSVSSGKSNSSITNFEEFKRVLGTMVKTAENNRLLQHLGLEKSFFEKNTEAKEDIAQECYDYMSTSAGRTKVLNPPDRTPIADINWGTTDFEKEIEARVDLYVEKFLQSDGVLKRYECIQIEINKFCEQVISDLSGMEKEWIESFPDTWSFSPTNVLLSLGALTSPVWMAALAVGFGLAAAALAGVAFLIGAFWGWFTRKTDEEINNEYNKHLAKIRRKICDHLDENCGVIIIKLIVKVTEDVLPKKLKTFKTMIEQISETKDKIKANKKRLKVNAVKIRNMEDTVTKLSECLNS</sequence>
<feature type="transmembrane region" description="Helical" evidence="1">
    <location>
        <begin position="437"/>
        <end position="467"/>
    </location>
</feature>
<organism evidence="2 3">
    <name type="scientific">Magallana gigas</name>
    <name type="common">Pacific oyster</name>
    <name type="synonym">Crassostrea gigas</name>
    <dbReference type="NCBI Taxonomy" id="29159"/>
    <lineage>
        <taxon>Eukaryota</taxon>
        <taxon>Metazoa</taxon>
        <taxon>Spiralia</taxon>
        <taxon>Lophotrochozoa</taxon>
        <taxon>Mollusca</taxon>
        <taxon>Bivalvia</taxon>
        <taxon>Autobranchia</taxon>
        <taxon>Pteriomorphia</taxon>
        <taxon>Ostreida</taxon>
        <taxon>Ostreoidea</taxon>
        <taxon>Ostreidae</taxon>
        <taxon>Magallana</taxon>
    </lineage>
</organism>